<evidence type="ECO:0000313" key="2">
    <source>
        <dbReference type="EMBL" id="KRY82529.1"/>
    </source>
</evidence>
<sequence length="113" mass="11353">MRAIAADCSALALEDALLLLYALTTAEAVIVAEPPPVEDIWLADTCCSTDATDAAEPTPNGPPPPPLPPIPLLPLLLPLVADGNAALCPTPGTRPYAAASAAYAYGSPGTGGY</sequence>
<protein>
    <submittedName>
        <fullName evidence="2">Uncharacterized protein</fullName>
    </submittedName>
</protein>
<dbReference type="EMBL" id="JYDT01000170">
    <property type="protein sequence ID" value="KRY82529.1"/>
    <property type="molecule type" value="Genomic_DNA"/>
</dbReference>
<accession>A0A0V1F9R2</accession>
<evidence type="ECO:0000256" key="1">
    <source>
        <dbReference type="SAM" id="SignalP"/>
    </source>
</evidence>
<evidence type="ECO:0000313" key="3">
    <source>
        <dbReference type="Proteomes" id="UP000054995"/>
    </source>
</evidence>
<proteinExistence type="predicted"/>
<comment type="caution">
    <text evidence="2">The sequence shown here is derived from an EMBL/GenBank/DDBJ whole genome shotgun (WGS) entry which is preliminary data.</text>
</comment>
<name>A0A0V1F9R2_TRIPS</name>
<feature type="signal peptide" evidence="1">
    <location>
        <begin position="1"/>
        <end position="28"/>
    </location>
</feature>
<dbReference type="Proteomes" id="UP000054995">
    <property type="component" value="Unassembled WGS sequence"/>
</dbReference>
<feature type="chain" id="PRO_5006877830" evidence="1">
    <location>
        <begin position="29"/>
        <end position="113"/>
    </location>
</feature>
<organism evidence="2 3">
    <name type="scientific">Trichinella pseudospiralis</name>
    <name type="common">Parasitic roundworm</name>
    <dbReference type="NCBI Taxonomy" id="6337"/>
    <lineage>
        <taxon>Eukaryota</taxon>
        <taxon>Metazoa</taxon>
        <taxon>Ecdysozoa</taxon>
        <taxon>Nematoda</taxon>
        <taxon>Enoplea</taxon>
        <taxon>Dorylaimia</taxon>
        <taxon>Trichinellida</taxon>
        <taxon>Trichinellidae</taxon>
        <taxon>Trichinella</taxon>
    </lineage>
</organism>
<reference evidence="2 3" key="1">
    <citation type="submission" date="2015-01" db="EMBL/GenBank/DDBJ databases">
        <title>Evolution of Trichinella species and genotypes.</title>
        <authorList>
            <person name="Korhonen P.K."/>
            <person name="Edoardo P."/>
            <person name="Giuseppe L.R."/>
            <person name="Gasser R.B."/>
        </authorList>
    </citation>
    <scope>NUCLEOTIDE SEQUENCE [LARGE SCALE GENOMIC DNA]</scope>
    <source>
        <strain evidence="2">ISS470</strain>
    </source>
</reference>
<keyword evidence="3" id="KW-1185">Reference proteome</keyword>
<keyword evidence="1" id="KW-0732">Signal</keyword>
<gene>
    <name evidence="2" type="ORF">T4D_6674</name>
</gene>
<dbReference type="AlphaFoldDB" id="A0A0V1F9R2"/>